<dbReference type="InterPro" id="IPR036844">
    <property type="entry name" value="Hint_dom_sf"/>
</dbReference>
<gene>
    <name evidence="2" type="ORF">PSA7680_00521</name>
</gene>
<dbReference type="InterPro" id="IPR028992">
    <property type="entry name" value="Hedgehog/Intein_dom"/>
</dbReference>
<dbReference type="SUPFAM" id="SSF51294">
    <property type="entry name" value="Hedgehog/intein (Hint) domain"/>
    <property type="match status" value="1"/>
</dbReference>
<dbReference type="EMBL" id="FWFQ01000002">
    <property type="protein sequence ID" value="SLN16954.1"/>
    <property type="molecule type" value="Genomic_DNA"/>
</dbReference>
<dbReference type="InterPro" id="IPR010221">
    <property type="entry name" value="VCBS_dom"/>
</dbReference>
<dbReference type="NCBIfam" id="TIGR01965">
    <property type="entry name" value="VCBS_repeat"/>
    <property type="match status" value="1"/>
</dbReference>
<reference evidence="2 3" key="1">
    <citation type="submission" date="2017-03" db="EMBL/GenBank/DDBJ databases">
        <authorList>
            <person name="Afonso C.L."/>
            <person name="Miller P.J."/>
            <person name="Scott M.A."/>
            <person name="Spackman E."/>
            <person name="Goraichik I."/>
            <person name="Dimitrov K.M."/>
            <person name="Suarez D.L."/>
            <person name="Swayne D.E."/>
        </authorList>
    </citation>
    <scope>NUCLEOTIDE SEQUENCE [LARGE SCALE GENOMIC DNA]</scope>
    <source>
        <strain evidence="2 3">CECT 7680</strain>
    </source>
</reference>
<sequence length="326" mass="34160">MVNFPFPTVPPPADALRPEIGGDTEGTIGGPIGNTTDTGALTVDPGLPNPGWTVTDIDWSISTEAGNGVASVDPFTGVWTYTVDQAFFDSLDFGEVVTDSFTVLVGVAALTPGGNEQSGFDTQVITINIEGVCFAAGTRIQTPDGDVPVEQLHPGDRVCTRDGGVHRIRWIEGRTVSGKELRQRPVLRPVRIAPGALGGGLPRRALRVSPEHRVLVAGPACALLFGEAEVLVAAKDLLGWPGVEVDESLAPVGYFHILLDSHEILLAEGAGAESLYLGEEALHRLSQGALAELAAIFPDAPAGVSPFGHAARRMLRGYEAALLPAP</sequence>
<proteinExistence type="predicted"/>
<dbReference type="OrthoDB" id="6305173at2"/>
<dbReference type="AlphaFoldDB" id="A0A1Y5RIF0"/>
<accession>A0A1Y5RIF0</accession>
<dbReference type="InterPro" id="IPR003587">
    <property type="entry name" value="Hint_dom_N"/>
</dbReference>
<evidence type="ECO:0000313" key="3">
    <source>
        <dbReference type="Proteomes" id="UP000193409"/>
    </source>
</evidence>
<evidence type="ECO:0000313" key="2">
    <source>
        <dbReference type="EMBL" id="SLN16954.1"/>
    </source>
</evidence>
<feature type="domain" description="Hint" evidence="1">
    <location>
        <begin position="131"/>
        <end position="234"/>
    </location>
</feature>
<dbReference type="Pfam" id="PF13403">
    <property type="entry name" value="Hint_2"/>
    <property type="match status" value="1"/>
</dbReference>
<dbReference type="SMART" id="SM00306">
    <property type="entry name" value="HintN"/>
    <property type="match status" value="1"/>
</dbReference>
<dbReference type="RefSeq" id="WP_085867083.1">
    <property type="nucleotide sequence ID" value="NZ_FWFQ01000002.1"/>
</dbReference>
<protein>
    <recommendedName>
        <fullName evidence="1">Hint domain-containing protein</fullName>
    </recommendedName>
</protein>
<dbReference type="Gene3D" id="2.170.16.10">
    <property type="entry name" value="Hedgehog/Intein (Hint) domain"/>
    <property type="match status" value="1"/>
</dbReference>
<organism evidence="2 3">
    <name type="scientific">Pseudoruegeria aquimaris</name>
    <dbReference type="NCBI Taxonomy" id="393663"/>
    <lineage>
        <taxon>Bacteria</taxon>
        <taxon>Pseudomonadati</taxon>
        <taxon>Pseudomonadota</taxon>
        <taxon>Alphaproteobacteria</taxon>
        <taxon>Rhodobacterales</taxon>
        <taxon>Roseobacteraceae</taxon>
        <taxon>Pseudoruegeria</taxon>
    </lineage>
</organism>
<evidence type="ECO:0000259" key="1">
    <source>
        <dbReference type="SMART" id="SM00306"/>
    </source>
</evidence>
<name>A0A1Y5RIF0_9RHOB</name>
<dbReference type="Proteomes" id="UP000193409">
    <property type="component" value="Unassembled WGS sequence"/>
</dbReference>
<keyword evidence="3" id="KW-1185">Reference proteome</keyword>